<sequence>MTGPSESQENLVEKGSEHRQSVWSLQIPQDIILSQTEKQFLLVVERGDCASVRKMIEENVDNNDFDINCIDPLNRSALVSAIENENIDLIHILLEKGIKVKDALLHAIKEEYVEAVEVLLQWEEQNHKPGDLYSWESVDRAQSTFTNDITPLMLAAHYNNYEIIKILLDRGATLPTPHDVRCGCDDCVISSEQDSLRHSQARINAYKALTSPSLIALSSRDPLLTAFELSNELARLRKMENEFREEYNEMRENVQAFAASLLDHSRTSRELDIILNHNPDGEAWEPGERRSLERLKLAIKYSQKSFVAHPNVQQLLGAIWYDGLPGFRRKSMLGQLIQVAQLGAMFPVYSGFYMMAPNSAKGQFLTKPFVKFICHSSSYAFFLTLLCAASQRIEFLLMEWFGNDWMQSILAEWKRKERGSLPGLVETGCMLYVMGNVFAEMRSLWCDGLLDYITDLWNFVDLFSNTFYITWIGLRFTAVYVTWREYWNGWDPWYPREDWHPFDPMLLSEGMFSAAMIFSFLKLVHIFSVNPHLGPLQISLGRMVIDIIKFFFIYMLVLFAFGCGMNQLLWYYSDLDRQRCYAKDPEVSDWENEDKACSTWRRFANMFETSQTLFWAGFGLVDLITFELTGMKSFTRFWSLLMFGSYSVINIIVLLNMLIAMMSNSFQIISERSDVEWKFARSRLWMSYFEDGDILPPPFNIVPSMGLLKDIFGIGAAIKSRSIKRKSKEKAQERHDTVVQLLVKRYVVAEQQKRDEFGITEDDVMEIRQDISTLRYELVDILRTNGMNTPQLDPNDSSVAGKKGKQKERRLMKDFQIGFVEGVINEALTAEKAPKDVFSKIAKAIGGKRETTKRTSSSKKDNDWNSKVRQSVMRRNPIGSSAELQDRFNSKHSLRRYILEHGQESYNQMDAGKLAELNPVLETVTPATRVAYAKFKMRKIKFEERATLPQVGEGDEKVASKVSAPKPSIKKAAGSSIKKEDGESKTKPTDDSSKPAEPVKAEVKVESETKPPAQKSIKEKPAPSAPVKAAPKEKSPVKEAPKAAAPKPAEATKLETKPEPIPSGKSTVSGKVLDGWL</sequence>
<feature type="transmembrane region" description="Helical" evidence="13">
    <location>
        <begin position="550"/>
        <end position="572"/>
    </location>
</feature>
<dbReference type="Proteomes" id="UP000494165">
    <property type="component" value="Unassembled WGS sequence"/>
</dbReference>
<dbReference type="NCBIfam" id="TIGR00870">
    <property type="entry name" value="trp"/>
    <property type="match status" value="1"/>
</dbReference>
<feature type="compositionally biased region" description="Polar residues" evidence="12">
    <location>
        <begin position="787"/>
        <end position="798"/>
    </location>
</feature>
<comment type="subcellular location">
    <subcellularLocation>
        <location evidence="1">Membrane</location>
        <topology evidence="1">Multi-pass membrane protein</topology>
    </subcellularLocation>
</comment>
<keyword evidence="2" id="KW-0813">Transport</keyword>
<keyword evidence="11" id="KW-0175">Coiled coil</keyword>
<keyword evidence="7" id="KW-0406">Ion transport</keyword>
<dbReference type="Pfam" id="PF12796">
    <property type="entry name" value="Ank_2"/>
    <property type="match status" value="1"/>
</dbReference>
<dbReference type="InterPro" id="IPR005821">
    <property type="entry name" value="Ion_trans_dom"/>
</dbReference>
<dbReference type="SMART" id="SM01420">
    <property type="entry name" value="TRP_2"/>
    <property type="match status" value="1"/>
</dbReference>
<dbReference type="InterPro" id="IPR002153">
    <property type="entry name" value="TRPC_channel"/>
</dbReference>
<dbReference type="PROSITE" id="PS50088">
    <property type="entry name" value="ANK_REPEAT"/>
    <property type="match status" value="1"/>
</dbReference>
<keyword evidence="8 13" id="KW-0472">Membrane</keyword>
<keyword evidence="5 13" id="KW-1133">Transmembrane helix</keyword>
<feature type="compositionally biased region" description="Basic and acidic residues" evidence="12">
    <location>
        <begin position="848"/>
        <end position="866"/>
    </location>
</feature>
<protein>
    <recommendedName>
        <fullName evidence="14">Transient receptor ion channel domain-containing protein</fullName>
    </recommendedName>
</protein>
<dbReference type="PANTHER" id="PTHR10117:SF51">
    <property type="entry name" value="TRANSIENT RECEPTOR POTENTIAL PROTEIN"/>
    <property type="match status" value="1"/>
</dbReference>
<feature type="compositionally biased region" description="Basic and acidic residues" evidence="12">
    <location>
        <begin position="1030"/>
        <end position="1041"/>
    </location>
</feature>
<dbReference type="GO" id="GO:0005886">
    <property type="term" value="C:plasma membrane"/>
    <property type="evidence" value="ECO:0007669"/>
    <property type="project" value="TreeGrafter"/>
</dbReference>
<evidence type="ECO:0000313" key="15">
    <source>
        <dbReference type="EMBL" id="CAB3371655.1"/>
    </source>
</evidence>
<dbReference type="Pfam" id="PF08344">
    <property type="entry name" value="TRP_2"/>
    <property type="match status" value="1"/>
</dbReference>
<evidence type="ECO:0000256" key="11">
    <source>
        <dbReference type="SAM" id="Coils"/>
    </source>
</evidence>
<dbReference type="GO" id="GO:0070679">
    <property type="term" value="F:inositol 1,4,5 trisphosphate binding"/>
    <property type="evidence" value="ECO:0007669"/>
    <property type="project" value="TreeGrafter"/>
</dbReference>
<keyword evidence="16" id="KW-1185">Reference proteome</keyword>
<evidence type="ECO:0000256" key="9">
    <source>
        <dbReference type="ARBA" id="ARBA00023303"/>
    </source>
</evidence>
<accession>A0A8S1CU53</accession>
<evidence type="ECO:0000256" key="5">
    <source>
        <dbReference type="ARBA" id="ARBA00022989"/>
    </source>
</evidence>
<evidence type="ECO:0000313" key="16">
    <source>
        <dbReference type="Proteomes" id="UP000494165"/>
    </source>
</evidence>
<evidence type="ECO:0000256" key="1">
    <source>
        <dbReference type="ARBA" id="ARBA00004141"/>
    </source>
</evidence>
<dbReference type="GO" id="GO:0051480">
    <property type="term" value="P:regulation of cytosolic calcium ion concentration"/>
    <property type="evidence" value="ECO:0007669"/>
    <property type="project" value="TreeGrafter"/>
</dbReference>
<dbReference type="GO" id="GO:0015279">
    <property type="term" value="F:store-operated calcium channel activity"/>
    <property type="evidence" value="ECO:0007669"/>
    <property type="project" value="TreeGrafter"/>
</dbReference>
<evidence type="ECO:0000259" key="14">
    <source>
        <dbReference type="SMART" id="SM01420"/>
    </source>
</evidence>
<comment type="caution">
    <text evidence="15">The sequence shown here is derived from an EMBL/GenBank/DDBJ whole genome shotgun (WGS) entry which is preliminary data.</text>
</comment>
<evidence type="ECO:0000256" key="4">
    <source>
        <dbReference type="ARBA" id="ARBA00022737"/>
    </source>
</evidence>
<dbReference type="InterPro" id="IPR002110">
    <property type="entry name" value="Ankyrin_rpt"/>
</dbReference>
<dbReference type="PANTHER" id="PTHR10117">
    <property type="entry name" value="TRANSIENT RECEPTOR POTENTIAL CHANNEL"/>
    <property type="match status" value="1"/>
</dbReference>
<feature type="domain" description="Transient receptor ion channel" evidence="14">
    <location>
        <begin position="182"/>
        <end position="244"/>
    </location>
</feature>
<evidence type="ECO:0000256" key="12">
    <source>
        <dbReference type="SAM" id="MobiDB-lite"/>
    </source>
</evidence>
<dbReference type="FunFam" id="1.25.40.20:FF:000402">
    <property type="entry name" value="Transient receptor potential channel"/>
    <property type="match status" value="1"/>
</dbReference>
<dbReference type="EMBL" id="CADEPI010000063">
    <property type="protein sequence ID" value="CAB3371655.1"/>
    <property type="molecule type" value="Genomic_DNA"/>
</dbReference>
<feature type="repeat" description="ANK" evidence="10">
    <location>
        <begin position="147"/>
        <end position="179"/>
    </location>
</feature>
<dbReference type="OrthoDB" id="2373987at2759"/>
<feature type="transmembrane region" description="Helical" evidence="13">
    <location>
        <begin position="637"/>
        <end position="662"/>
    </location>
</feature>
<evidence type="ECO:0000256" key="2">
    <source>
        <dbReference type="ARBA" id="ARBA00022448"/>
    </source>
</evidence>
<dbReference type="Gene3D" id="1.25.40.20">
    <property type="entry name" value="Ankyrin repeat-containing domain"/>
    <property type="match status" value="1"/>
</dbReference>
<evidence type="ECO:0000256" key="7">
    <source>
        <dbReference type="ARBA" id="ARBA00023065"/>
    </source>
</evidence>
<dbReference type="CDD" id="cd23650">
    <property type="entry name" value="TRP_CaM_bind1"/>
    <property type="match status" value="1"/>
</dbReference>
<dbReference type="GO" id="GO:0034703">
    <property type="term" value="C:cation channel complex"/>
    <property type="evidence" value="ECO:0007669"/>
    <property type="project" value="TreeGrafter"/>
</dbReference>
<name>A0A8S1CU53_9INSE</name>
<feature type="region of interest" description="Disordered" evidence="12">
    <location>
        <begin position="951"/>
        <end position="1077"/>
    </location>
</feature>
<feature type="compositionally biased region" description="Basic and acidic residues" evidence="12">
    <location>
        <begin position="977"/>
        <end position="1009"/>
    </location>
</feature>
<feature type="region of interest" description="Disordered" evidence="12">
    <location>
        <begin position="848"/>
        <end position="884"/>
    </location>
</feature>
<feature type="transmembrane region" description="Helical" evidence="13">
    <location>
        <begin position="612"/>
        <end position="630"/>
    </location>
</feature>
<evidence type="ECO:0000256" key="13">
    <source>
        <dbReference type="SAM" id="Phobius"/>
    </source>
</evidence>
<reference evidence="15 16" key="1">
    <citation type="submission" date="2020-04" db="EMBL/GenBank/DDBJ databases">
        <authorList>
            <person name="Alioto T."/>
            <person name="Alioto T."/>
            <person name="Gomez Garrido J."/>
        </authorList>
    </citation>
    <scope>NUCLEOTIDE SEQUENCE [LARGE SCALE GENOMIC DNA]</scope>
</reference>
<feature type="compositionally biased region" description="Low complexity" evidence="12">
    <location>
        <begin position="960"/>
        <end position="976"/>
    </location>
</feature>
<feature type="coiled-coil region" evidence="11">
    <location>
        <begin position="226"/>
        <end position="253"/>
    </location>
</feature>
<proteinExistence type="predicted"/>
<keyword evidence="9" id="KW-0407">Ion channel</keyword>
<dbReference type="InterPro" id="IPR036770">
    <property type="entry name" value="Ankyrin_rpt-contain_sf"/>
</dbReference>
<dbReference type="PRINTS" id="PR01097">
    <property type="entry name" value="TRNSRECEPTRP"/>
</dbReference>
<dbReference type="PROSITE" id="PS50297">
    <property type="entry name" value="ANK_REP_REGION"/>
    <property type="match status" value="1"/>
</dbReference>
<feature type="region of interest" description="Disordered" evidence="12">
    <location>
        <begin position="787"/>
        <end position="807"/>
    </location>
</feature>
<dbReference type="SUPFAM" id="SSF48403">
    <property type="entry name" value="Ankyrin repeat"/>
    <property type="match status" value="1"/>
</dbReference>
<evidence type="ECO:0000256" key="3">
    <source>
        <dbReference type="ARBA" id="ARBA00022692"/>
    </source>
</evidence>
<evidence type="ECO:0000256" key="8">
    <source>
        <dbReference type="ARBA" id="ARBA00023136"/>
    </source>
</evidence>
<evidence type="ECO:0000256" key="6">
    <source>
        <dbReference type="ARBA" id="ARBA00023043"/>
    </source>
</evidence>
<keyword evidence="4" id="KW-0677">Repeat</keyword>
<keyword evidence="3 13" id="KW-0812">Transmembrane</keyword>
<dbReference type="Pfam" id="PF00023">
    <property type="entry name" value="Ank"/>
    <property type="match status" value="1"/>
</dbReference>
<evidence type="ECO:0000256" key="10">
    <source>
        <dbReference type="PROSITE-ProRule" id="PRU00023"/>
    </source>
</evidence>
<dbReference type="InterPro" id="IPR013555">
    <property type="entry name" value="TRP_dom"/>
</dbReference>
<dbReference type="Pfam" id="PF00520">
    <property type="entry name" value="Ion_trans"/>
    <property type="match status" value="1"/>
</dbReference>
<keyword evidence="6 10" id="KW-0040">ANK repeat</keyword>
<gene>
    <name evidence="15" type="ORF">CLODIP_2_CD01609</name>
</gene>
<dbReference type="AlphaFoldDB" id="A0A8S1CU53"/>
<organism evidence="15 16">
    <name type="scientific">Cloeon dipterum</name>
    <dbReference type="NCBI Taxonomy" id="197152"/>
    <lineage>
        <taxon>Eukaryota</taxon>
        <taxon>Metazoa</taxon>
        <taxon>Ecdysozoa</taxon>
        <taxon>Arthropoda</taxon>
        <taxon>Hexapoda</taxon>
        <taxon>Insecta</taxon>
        <taxon>Pterygota</taxon>
        <taxon>Palaeoptera</taxon>
        <taxon>Ephemeroptera</taxon>
        <taxon>Pisciforma</taxon>
        <taxon>Baetidae</taxon>
        <taxon>Cloeon</taxon>
    </lineage>
</organism>
<feature type="transmembrane region" description="Helical" evidence="13">
    <location>
        <begin position="510"/>
        <end position="529"/>
    </location>
</feature>
<dbReference type="SMART" id="SM00248">
    <property type="entry name" value="ANK"/>
    <property type="match status" value="2"/>
</dbReference>